<dbReference type="Proteomes" id="UP000053825">
    <property type="component" value="Unassembled WGS sequence"/>
</dbReference>
<proteinExistence type="predicted"/>
<evidence type="ECO:0000313" key="3">
    <source>
        <dbReference type="Proteomes" id="UP000053825"/>
    </source>
</evidence>
<dbReference type="EMBL" id="KQ414569">
    <property type="protein sequence ID" value="KOC71365.1"/>
    <property type="molecule type" value="Genomic_DNA"/>
</dbReference>
<accession>A0A0L7RKI1</accession>
<feature type="region of interest" description="Disordered" evidence="1">
    <location>
        <begin position="41"/>
        <end position="75"/>
    </location>
</feature>
<organism evidence="2 3">
    <name type="scientific">Habropoda laboriosa</name>
    <dbReference type="NCBI Taxonomy" id="597456"/>
    <lineage>
        <taxon>Eukaryota</taxon>
        <taxon>Metazoa</taxon>
        <taxon>Ecdysozoa</taxon>
        <taxon>Arthropoda</taxon>
        <taxon>Hexapoda</taxon>
        <taxon>Insecta</taxon>
        <taxon>Pterygota</taxon>
        <taxon>Neoptera</taxon>
        <taxon>Endopterygota</taxon>
        <taxon>Hymenoptera</taxon>
        <taxon>Apocrita</taxon>
        <taxon>Aculeata</taxon>
        <taxon>Apoidea</taxon>
        <taxon>Anthophila</taxon>
        <taxon>Apidae</taxon>
        <taxon>Habropoda</taxon>
    </lineage>
</organism>
<evidence type="ECO:0000256" key="1">
    <source>
        <dbReference type="SAM" id="MobiDB-lite"/>
    </source>
</evidence>
<reference evidence="2 3" key="1">
    <citation type="submission" date="2015-07" db="EMBL/GenBank/DDBJ databases">
        <title>The genome of Habropoda laboriosa.</title>
        <authorList>
            <person name="Pan H."/>
            <person name="Kapheim K."/>
        </authorList>
    </citation>
    <scope>NUCLEOTIDE SEQUENCE [LARGE SCALE GENOMIC DNA]</scope>
    <source>
        <strain evidence="2">0110345459</strain>
    </source>
</reference>
<sequence>MRMHTHVINHQTLKKFTHNSQISQLGSATWILAALPTSFHSDRHPSTNHSSSSSFSKPADSQSVSHCEMDDAKSTSKRDLFQFYSEREKTRIDITFGFIIKLNFCRTRVKN</sequence>
<name>A0A0L7RKI1_9HYME</name>
<evidence type="ECO:0000313" key="2">
    <source>
        <dbReference type="EMBL" id="KOC71365.1"/>
    </source>
</evidence>
<protein>
    <submittedName>
        <fullName evidence="2">Uncharacterized protein</fullName>
    </submittedName>
</protein>
<gene>
    <name evidence="2" type="ORF">WH47_05247</name>
</gene>
<feature type="compositionally biased region" description="Low complexity" evidence="1">
    <location>
        <begin position="47"/>
        <end position="63"/>
    </location>
</feature>
<dbReference type="AlphaFoldDB" id="A0A0L7RKI1"/>
<keyword evidence="3" id="KW-1185">Reference proteome</keyword>